<accession>A0ABD5SD43</accession>
<keyword evidence="4" id="KW-1185">Reference proteome</keyword>
<name>A0ABD5SD43_9EURY</name>
<feature type="transmembrane region" description="Helical" evidence="2">
    <location>
        <begin position="154"/>
        <end position="173"/>
    </location>
</feature>
<evidence type="ECO:0000313" key="4">
    <source>
        <dbReference type="Proteomes" id="UP001596442"/>
    </source>
</evidence>
<feature type="transmembrane region" description="Helical" evidence="2">
    <location>
        <begin position="179"/>
        <end position="197"/>
    </location>
</feature>
<evidence type="ECO:0008006" key="5">
    <source>
        <dbReference type="Google" id="ProtNLM"/>
    </source>
</evidence>
<organism evidence="3 4">
    <name type="scientific">Halorubrum tibetense</name>
    <dbReference type="NCBI Taxonomy" id="175631"/>
    <lineage>
        <taxon>Archaea</taxon>
        <taxon>Methanobacteriati</taxon>
        <taxon>Methanobacteriota</taxon>
        <taxon>Stenosarchaea group</taxon>
        <taxon>Halobacteria</taxon>
        <taxon>Halobacteriales</taxon>
        <taxon>Haloferacaceae</taxon>
        <taxon>Halorubrum</taxon>
    </lineage>
</organism>
<keyword evidence="2" id="KW-0472">Membrane</keyword>
<evidence type="ECO:0000256" key="2">
    <source>
        <dbReference type="SAM" id="Phobius"/>
    </source>
</evidence>
<keyword evidence="2" id="KW-1133">Transmembrane helix</keyword>
<dbReference type="AlphaFoldDB" id="A0ABD5SD43"/>
<feature type="transmembrane region" description="Helical" evidence="2">
    <location>
        <begin position="113"/>
        <end position="134"/>
    </location>
</feature>
<feature type="compositionally biased region" description="Low complexity" evidence="1">
    <location>
        <begin position="1"/>
        <end position="15"/>
    </location>
</feature>
<keyword evidence="2" id="KW-0812">Transmembrane</keyword>
<comment type="caution">
    <text evidence="3">The sequence shown here is derived from an EMBL/GenBank/DDBJ whole genome shotgun (WGS) entry which is preliminary data.</text>
</comment>
<feature type="non-terminal residue" evidence="3">
    <location>
        <position position="299"/>
    </location>
</feature>
<evidence type="ECO:0000313" key="3">
    <source>
        <dbReference type="EMBL" id="MFC6754850.1"/>
    </source>
</evidence>
<gene>
    <name evidence="3" type="ORF">ACFQEU_15510</name>
</gene>
<feature type="region of interest" description="Disordered" evidence="1">
    <location>
        <begin position="1"/>
        <end position="28"/>
    </location>
</feature>
<dbReference type="Proteomes" id="UP001596442">
    <property type="component" value="Unassembled WGS sequence"/>
</dbReference>
<proteinExistence type="predicted"/>
<protein>
    <recommendedName>
        <fullName evidence="5">PH domain-containing protein</fullName>
    </recommendedName>
</protein>
<sequence length="299" mass="32173">MPSEGAGSGTASAPAAERDDDEVAERDAKIADRDAERAGLEAGESHTAADTIVWGPVRHDRIRSLIVGVGLAVALVWAAVGAILAMNVGSALASVSLGGVVSALAELNLGETFVGVVFVFALALLTVPYLYLFYDDWELGSGPLHDRLSGLSSLRPGWVLLGATAPVAVWLLGIDWTGLGVWPLVAWLWLVPVSLLWRGVEVELDPGNHEIRRRYPTQDRSRTDDLDAVIRTRRVDLPRAGTVFLLAYRGNEWYRSTPWLTVPRDRADAVGNTLDDVLARSPGPTRASVPVRTMLALIG</sequence>
<reference evidence="3 4" key="1">
    <citation type="journal article" date="2019" name="Int. J. Syst. Evol. Microbiol.">
        <title>The Global Catalogue of Microorganisms (GCM) 10K type strain sequencing project: providing services to taxonomists for standard genome sequencing and annotation.</title>
        <authorList>
            <consortium name="The Broad Institute Genomics Platform"/>
            <consortium name="The Broad Institute Genome Sequencing Center for Infectious Disease"/>
            <person name="Wu L."/>
            <person name="Ma J."/>
        </authorList>
    </citation>
    <scope>NUCLEOTIDE SEQUENCE [LARGE SCALE GENOMIC DNA]</scope>
    <source>
        <strain evidence="3 4">CGMCC 1.3239</strain>
    </source>
</reference>
<dbReference type="EMBL" id="JBHSWW010000399">
    <property type="protein sequence ID" value="MFC6754850.1"/>
    <property type="molecule type" value="Genomic_DNA"/>
</dbReference>
<dbReference type="RefSeq" id="WP_379783621.1">
    <property type="nucleotide sequence ID" value="NZ_JBHSWW010000399.1"/>
</dbReference>
<feature type="transmembrane region" description="Helical" evidence="2">
    <location>
        <begin position="65"/>
        <end position="93"/>
    </location>
</feature>
<evidence type="ECO:0000256" key="1">
    <source>
        <dbReference type="SAM" id="MobiDB-lite"/>
    </source>
</evidence>